<evidence type="ECO:0000313" key="2">
    <source>
        <dbReference type="Proteomes" id="UP000198999"/>
    </source>
</evidence>
<dbReference type="STRING" id="419940.SAMN05421824_2022"/>
<organism evidence="1 2">
    <name type="scientific">Hyunsoonleella jejuensis</name>
    <dbReference type="NCBI Taxonomy" id="419940"/>
    <lineage>
        <taxon>Bacteria</taxon>
        <taxon>Pseudomonadati</taxon>
        <taxon>Bacteroidota</taxon>
        <taxon>Flavobacteriia</taxon>
        <taxon>Flavobacteriales</taxon>
        <taxon>Flavobacteriaceae</taxon>
    </lineage>
</organism>
<dbReference type="Pfam" id="PF20559">
    <property type="entry name" value="DUF6770"/>
    <property type="match status" value="1"/>
</dbReference>
<protein>
    <submittedName>
        <fullName evidence="1">Uncharacterized protein</fullName>
    </submittedName>
</protein>
<dbReference type="Proteomes" id="UP000198999">
    <property type="component" value="Unassembled WGS sequence"/>
</dbReference>
<keyword evidence="2" id="KW-1185">Reference proteome</keyword>
<accession>A0A1H9H699</accession>
<reference evidence="1 2" key="1">
    <citation type="submission" date="2016-10" db="EMBL/GenBank/DDBJ databases">
        <authorList>
            <person name="de Groot N.N."/>
        </authorList>
    </citation>
    <scope>NUCLEOTIDE SEQUENCE [LARGE SCALE GENOMIC DNA]</scope>
    <source>
        <strain evidence="1 2">DSM 21035</strain>
    </source>
</reference>
<dbReference type="OrthoDB" id="1312899at2"/>
<dbReference type="InterPro" id="IPR046661">
    <property type="entry name" value="DUF6770"/>
</dbReference>
<dbReference type="AlphaFoldDB" id="A0A1H9H699"/>
<dbReference type="EMBL" id="FOFN01000002">
    <property type="protein sequence ID" value="SEQ57901.1"/>
    <property type="molecule type" value="Genomic_DNA"/>
</dbReference>
<name>A0A1H9H699_9FLAO</name>
<proteinExistence type="predicted"/>
<dbReference type="RefSeq" id="WP_092579060.1">
    <property type="nucleotide sequence ID" value="NZ_FOFN01000002.1"/>
</dbReference>
<sequence length="492" mass="57474">MRITVTIILFVVIGLTRVEAQISNLANLATGEMQMFTPIYEENNDVYGYFSLFKLDKISQDEEKYEYVILDKNLNKVANGEFIDILYKGIFSRYYRPDKIGANLLLTKRYGNASGSILFTSSRLLHLDSNEIDTPFYIEEQTLNTGFREGKTIKKAQKQRKYLNLPIGTNNGYIVLQIKKKMAKENPLAIQYYNLRNEKEWEYNFGGDIRKSSYQFSAVHDNALYFEYNTKDYDESSKKLMQIDASTGELNFSYTLEHTNSKYSYSYIIKKIENRTILTGKISPYSLSGYDRNKAIGLFKIVLDTSGNEVFKKHFLWEEANEFIEMNKRGKLDEGYKLFAHSYFVFNDERIIVLSEKFKIANNILLGPHVKTEDFILLEFDANFNIIKAETIEKDMSKFSSSDFLFAQYLNNENDAVFFYQDYQKDSESKEKNWILGIVSIVGDDIQHETIPMSSDDFFIHPYIAKEGYILLREFNKNSDFDKIRLERLNLN</sequence>
<gene>
    <name evidence="1" type="ORF">SAMN05421824_2022</name>
</gene>
<evidence type="ECO:0000313" key="1">
    <source>
        <dbReference type="EMBL" id="SEQ57901.1"/>
    </source>
</evidence>